<dbReference type="AlphaFoldDB" id="T0QPR0"/>
<evidence type="ECO:0000256" key="1">
    <source>
        <dbReference type="ARBA" id="ARBA00004127"/>
    </source>
</evidence>
<dbReference type="InterPro" id="IPR040226">
    <property type="entry name" value="THH1/TOM1/TOM3"/>
</dbReference>
<feature type="transmembrane region" description="Helical" evidence="6">
    <location>
        <begin position="105"/>
        <end position="129"/>
    </location>
</feature>
<proteinExistence type="inferred from homology"/>
<dbReference type="RefSeq" id="XP_008610152.1">
    <property type="nucleotide sequence ID" value="XM_008611930.1"/>
</dbReference>
<keyword evidence="3 6" id="KW-0812">Transmembrane</keyword>
<evidence type="ECO:0000256" key="4">
    <source>
        <dbReference type="ARBA" id="ARBA00022989"/>
    </source>
</evidence>
<evidence type="ECO:0000313" key="8">
    <source>
        <dbReference type="EMBL" id="EQC36731.1"/>
    </source>
</evidence>
<protein>
    <recommendedName>
        <fullName evidence="7">THH1/TOM1/TOM3 domain-containing protein</fullName>
    </recommendedName>
</protein>
<dbReference type="InParanoid" id="T0QPR0"/>
<name>T0QPR0_SAPDV</name>
<accession>T0QPR0</accession>
<organism evidence="8 9">
    <name type="scientific">Saprolegnia diclina (strain VS20)</name>
    <dbReference type="NCBI Taxonomy" id="1156394"/>
    <lineage>
        <taxon>Eukaryota</taxon>
        <taxon>Sar</taxon>
        <taxon>Stramenopiles</taxon>
        <taxon>Oomycota</taxon>
        <taxon>Saprolegniomycetes</taxon>
        <taxon>Saprolegniales</taxon>
        <taxon>Saprolegniaceae</taxon>
        <taxon>Saprolegnia</taxon>
    </lineage>
</organism>
<feature type="domain" description="THH1/TOM1/TOM3" evidence="7">
    <location>
        <begin position="14"/>
        <end position="293"/>
    </location>
</feature>
<evidence type="ECO:0000259" key="7">
    <source>
        <dbReference type="Pfam" id="PF06454"/>
    </source>
</evidence>
<comment type="similarity">
    <text evidence="2">Belongs to the plant tobamovirus multiplication TOM1 protein family.</text>
</comment>
<feature type="transmembrane region" description="Helical" evidence="6">
    <location>
        <begin position="47"/>
        <end position="71"/>
    </location>
</feature>
<evidence type="ECO:0000256" key="6">
    <source>
        <dbReference type="SAM" id="Phobius"/>
    </source>
</evidence>
<dbReference type="Pfam" id="PF06454">
    <property type="entry name" value="THH1_TOM1-3_dom"/>
    <property type="match status" value="1"/>
</dbReference>
<feature type="transmembrane region" description="Helical" evidence="6">
    <location>
        <begin position="150"/>
        <end position="173"/>
    </location>
</feature>
<feature type="transmembrane region" description="Helical" evidence="6">
    <location>
        <begin position="6"/>
        <end position="26"/>
    </location>
</feature>
<dbReference type="PANTHER" id="PTHR31142:SF3">
    <property type="entry name" value="THH1_TOM1_TOM3 DOMAIN-CONTAINING PROTEIN"/>
    <property type="match status" value="1"/>
</dbReference>
<feature type="transmembrane region" description="Helical" evidence="6">
    <location>
        <begin position="241"/>
        <end position="263"/>
    </location>
</feature>
<dbReference type="VEuPathDB" id="FungiDB:SDRG_06166"/>
<dbReference type="OMA" id="FLALCYM"/>
<dbReference type="eggNOG" id="ENOG502QVZM">
    <property type="taxonomic scope" value="Eukaryota"/>
</dbReference>
<evidence type="ECO:0000256" key="2">
    <source>
        <dbReference type="ARBA" id="ARBA00006779"/>
    </source>
</evidence>
<dbReference type="EMBL" id="JH767147">
    <property type="protein sequence ID" value="EQC36731.1"/>
    <property type="molecule type" value="Genomic_DNA"/>
</dbReference>
<sequence>MAMLFLSGLAMASYFLALCYMLMTFISVSKLYATRHKNASMSRTTQLLLMTISLGCLFRTATFTTLCFLDFQHTDASLSPLSGRFQVPDDTPHAEESDLSFYNKVVAVLFNLPDYLFVSAYLLVVLLWAETFQSSRRHWFSADQFHRKWMVFYLIFNGGLYLTQVVLYGLLFLKEDGAIAGIFDNDAGTRLALIPLLIFYTVAASDLALPAIILGTWMYLSVTLSGFPYKSVHAKAKLSKVGRVALVWSLGRILYSVMILLTFTKGWFNTEKDTVSMQSMLLVALFVLAEITPIYSLLDSDLLMMLSTDEYLPLGDK</sequence>
<reference evidence="8 9" key="1">
    <citation type="submission" date="2012-04" db="EMBL/GenBank/DDBJ databases">
        <title>The Genome Sequence of Saprolegnia declina VS20.</title>
        <authorList>
            <consortium name="The Broad Institute Genome Sequencing Platform"/>
            <person name="Russ C."/>
            <person name="Nusbaum C."/>
            <person name="Tyler B."/>
            <person name="van West P."/>
            <person name="Dieguez-Uribeondo J."/>
            <person name="de Bruijn I."/>
            <person name="Tripathy S."/>
            <person name="Jiang R."/>
            <person name="Young S.K."/>
            <person name="Zeng Q."/>
            <person name="Gargeya S."/>
            <person name="Fitzgerald M."/>
            <person name="Haas B."/>
            <person name="Abouelleil A."/>
            <person name="Alvarado L."/>
            <person name="Arachchi H.M."/>
            <person name="Berlin A."/>
            <person name="Chapman S.B."/>
            <person name="Goldberg J."/>
            <person name="Griggs A."/>
            <person name="Gujja S."/>
            <person name="Hansen M."/>
            <person name="Howarth C."/>
            <person name="Imamovic A."/>
            <person name="Larimer J."/>
            <person name="McCowen C."/>
            <person name="Montmayeur A."/>
            <person name="Murphy C."/>
            <person name="Neiman D."/>
            <person name="Pearson M."/>
            <person name="Priest M."/>
            <person name="Roberts A."/>
            <person name="Saif S."/>
            <person name="Shea T."/>
            <person name="Sisk P."/>
            <person name="Sykes S."/>
            <person name="Wortman J."/>
            <person name="Nusbaum C."/>
            <person name="Birren B."/>
        </authorList>
    </citation>
    <scope>NUCLEOTIDE SEQUENCE [LARGE SCALE GENOMIC DNA]</scope>
    <source>
        <strain evidence="8 9">VS20</strain>
    </source>
</reference>
<dbReference type="GeneID" id="19946893"/>
<keyword evidence="4 6" id="KW-1133">Transmembrane helix</keyword>
<keyword evidence="5 6" id="KW-0472">Membrane</keyword>
<gene>
    <name evidence="8" type="ORF">SDRG_06166</name>
</gene>
<evidence type="ECO:0000313" key="9">
    <source>
        <dbReference type="Proteomes" id="UP000030762"/>
    </source>
</evidence>
<keyword evidence="9" id="KW-1185">Reference proteome</keyword>
<evidence type="ECO:0000256" key="5">
    <source>
        <dbReference type="ARBA" id="ARBA00023136"/>
    </source>
</evidence>
<dbReference type="Proteomes" id="UP000030762">
    <property type="component" value="Unassembled WGS sequence"/>
</dbReference>
<feature type="transmembrane region" description="Helical" evidence="6">
    <location>
        <begin position="275"/>
        <end position="298"/>
    </location>
</feature>
<dbReference type="InterPro" id="IPR009457">
    <property type="entry name" value="THH1/TOM1/TOM3_dom"/>
</dbReference>
<feature type="transmembrane region" description="Helical" evidence="6">
    <location>
        <begin position="193"/>
        <end position="220"/>
    </location>
</feature>
<comment type="subcellular location">
    <subcellularLocation>
        <location evidence="1">Endomembrane system</location>
        <topology evidence="1">Multi-pass membrane protein</topology>
    </subcellularLocation>
</comment>
<dbReference type="GO" id="GO:0012505">
    <property type="term" value="C:endomembrane system"/>
    <property type="evidence" value="ECO:0007669"/>
    <property type="project" value="UniProtKB-SubCell"/>
</dbReference>
<dbReference type="OrthoDB" id="161981at2759"/>
<evidence type="ECO:0000256" key="3">
    <source>
        <dbReference type="ARBA" id="ARBA00022692"/>
    </source>
</evidence>
<dbReference type="PANTHER" id="PTHR31142">
    <property type="entry name" value="TOBAMOVIRUS MULTIPLICATION PROTEIN 1-LIKE ISOFORM X1"/>
    <property type="match status" value="1"/>
</dbReference>